<name>A0A8C3RG47_9PASS</name>
<evidence type="ECO:0000313" key="2">
    <source>
        <dbReference type="Proteomes" id="UP000694396"/>
    </source>
</evidence>
<dbReference type="AlphaFoldDB" id="A0A8C3RG47"/>
<accession>A0A8C3RG47</accession>
<reference evidence="1" key="1">
    <citation type="submission" date="2025-08" db="UniProtKB">
        <authorList>
            <consortium name="Ensembl"/>
        </authorList>
    </citation>
    <scope>IDENTIFICATION</scope>
</reference>
<dbReference type="Ensembl" id="ENSCRFT00000021657.1">
    <property type="protein sequence ID" value="ENSCRFP00000020957.1"/>
    <property type="gene ID" value="ENSCRFG00000015573.1"/>
</dbReference>
<reference evidence="1" key="2">
    <citation type="submission" date="2025-09" db="UniProtKB">
        <authorList>
            <consortium name="Ensembl"/>
        </authorList>
    </citation>
    <scope>IDENTIFICATION</scope>
</reference>
<dbReference type="Proteomes" id="UP000694396">
    <property type="component" value="Unplaced"/>
</dbReference>
<protein>
    <submittedName>
        <fullName evidence="1">Uncharacterized protein</fullName>
    </submittedName>
</protein>
<organism evidence="1 2">
    <name type="scientific">Cyanoderma ruficeps</name>
    <name type="common">rufous-capped babbler</name>
    <dbReference type="NCBI Taxonomy" id="181631"/>
    <lineage>
        <taxon>Eukaryota</taxon>
        <taxon>Metazoa</taxon>
        <taxon>Chordata</taxon>
        <taxon>Craniata</taxon>
        <taxon>Vertebrata</taxon>
        <taxon>Euteleostomi</taxon>
        <taxon>Archelosauria</taxon>
        <taxon>Archosauria</taxon>
        <taxon>Dinosauria</taxon>
        <taxon>Saurischia</taxon>
        <taxon>Theropoda</taxon>
        <taxon>Coelurosauria</taxon>
        <taxon>Aves</taxon>
        <taxon>Neognathae</taxon>
        <taxon>Neoaves</taxon>
        <taxon>Telluraves</taxon>
        <taxon>Australaves</taxon>
        <taxon>Passeriformes</taxon>
        <taxon>Sylvioidea</taxon>
        <taxon>Timaliidae</taxon>
        <taxon>Cyanoderma</taxon>
    </lineage>
</organism>
<keyword evidence="2" id="KW-1185">Reference proteome</keyword>
<proteinExistence type="predicted"/>
<sequence length="65" mass="7632">MSTLCPCWRRLGNFRQVPGSPRVHPPGVLRWQESSTAGSSWFCYPRQMHPQPSPHPLRSHCHRRR</sequence>
<evidence type="ECO:0000313" key="1">
    <source>
        <dbReference type="Ensembl" id="ENSCRFP00000020957.1"/>
    </source>
</evidence>